<keyword evidence="3" id="KW-1185">Reference proteome</keyword>
<dbReference type="AlphaFoldDB" id="A0A0M4EXH4"/>
<dbReference type="OMA" id="AGNIPCK"/>
<sequence length="486" mass="54900">MKYMTKRQRKRKKEQVFNRIDTLLNQADADCTNSVNIEVHSHLDVEDIGDMFSKKGNNVNEKQILLPASQNFGRSYYKSKAPPPSQPQPQPQLLQPDDTYDGRRMQFSNMAYSFPPPPGRDLELDCYYHRNTPLTLGNFLDLEQLNERRGVRVKSKPPASGSTVAPEVELPQAEAEATTTTDLDPDAVFNQNKVEQPTVGEMLTRLAITTPYKELSDITLSMLKNSPFVKLNSENNASSAAPEPPLHSNTFWSNSYQMPSSSNSDNSSCNSSSVRTQLQELYSAENNLPPSTPPVQHQSGEQHGQFNGSLMIYDLCKNGAYNIDPNPNSLVNGIKCILKRTSLLDNYTDNWQSASWNEAIRQQQLYQQQLQNFSLEQRSDAVIDASRATSLPATYQQQVDLSSSNNINQNYYNNINPNFNHNYYNNNNNNNNHNYYYNNNPNYYNNNNNNNNNNNSNNIPTTNYVSDVFKDRASSTPSNAGATSLH</sequence>
<reference evidence="2 3" key="1">
    <citation type="submission" date="2015-08" db="EMBL/GenBank/DDBJ databases">
        <title>Ancestral chromatin configuration constrains chromatin evolution on differentiating sex chromosomes in Drosophila.</title>
        <authorList>
            <person name="Zhou Q."/>
            <person name="Bachtrog D."/>
        </authorList>
    </citation>
    <scope>NUCLEOTIDE SEQUENCE [LARGE SCALE GENOMIC DNA]</scope>
    <source>
        <tissue evidence="2">Whole larvae</tissue>
    </source>
</reference>
<feature type="region of interest" description="Disordered" evidence="1">
    <location>
        <begin position="74"/>
        <end position="101"/>
    </location>
</feature>
<evidence type="ECO:0000256" key="1">
    <source>
        <dbReference type="SAM" id="MobiDB-lite"/>
    </source>
</evidence>
<organism evidence="2 3">
    <name type="scientific">Drosophila busckii</name>
    <name type="common">Fruit fly</name>
    <dbReference type="NCBI Taxonomy" id="30019"/>
    <lineage>
        <taxon>Eukaryota</taxon>
        <taxon>Metazoa</taxon>
        <taxon>Ecdysozoa</taxon>
        <taxon>Arthropoda</taxon>
        <taxon>Hexapoda</taxon>
        <taxon>Insecta</taxon>
        <taxon>Pterygota</taxon>
        <taxon>Neoptera</taxon>
        <taxon>Endopterygota</taxon>
        <taxon>Diptera</taxon>
        <taxon>Brachycera</taxon>
        <taxon>Muscomorpha</taxon>
        <taxon>Ephydroidea</taxon>
        <taxon>Drosophilidae</taxon>
        <taxon>Drosophila</taxon>
    </lineage>
</organism>
<feature type="compositionally biased region" description="Low complexity" evidence="1">
    <location>
        <begin position="253"/>
        <end position="273"/>
    </location>
</feature>
<feature type="region of interest" description="Disordered" evidence="1">
    <location>
        <begin position="426"/>
        <end position="463"/>
    </location>
</feature>
<name>A0A0M4EXH4_DROBS</name>
<evidence type="ECO:0000313" key="2">
    <source>
        <dbReference type="EMBL" id="ALC48442.1"/>
    </source>
</evidence>
<protein>
    <submittedName>
        <fullName evidence="2">Maker274</fullName>
    </submittedName>
</protein>
<dbReference type="EMBL" id="CP012528">
    <property type="protein sequence ID" value="ALC48442.1"/>
    <property type="molecule type" value="Genomic_DNA"/>
</dbReference>
<dbReference type="Proteomes" id="UP000494163">
    <property type="component" value="Chromosome X"/>
</dbReference>
<feature type="compositionally biased region" description="Low complexity" evidence="1">
    <location>
        <begin position="426"/>
        <end position="458"/>
    </location>
</feature>
<proteinExistence type="predicted"/>
<evidence type="ECO:0000313" key="3">
    <source>
        <dbReference type="Proteomes" id="UP000494163"/>
    </source>
</evidence>
<gene>
    <name evidence="2" type="ORF">Dbus_chrXg298</name>
</gene>
<feature type="region of interest" description="Disordered" evidence="1">
    <location>
        <begin position="151"/>
        <end position="171"/>
    </location>
</feature>
<feature type="region of interest" description="Disordered" evidence="1">
    <location>
        <begin position="234"/>
        <end position="275"/>
    </location>
</feature>
<feature type="compositionally biased region" description="Pro residues" evidence="1">
    <location>
        <begin position="81"/>
        <end position="90"/>
    </location>
</feature>
<accession>A0A0M4EXH4</accession>